<protein>
    <submittedName>
        <fullName evidence="1">Uncharacterized protein</fullName>
    </submittedName>
</protein>
<proteinExistence type="predicted"/>
<dbReference type="AlphaFoldDB" id="A0A2G6E9B8"/>
<evidence type="ECO:0000313" key="2">
    <source>
        <dbReference type="Proteomes" id="UP000229740"/>
    </source>
</evidence>
<comment type="caution">
    <text evidence="1">The sequence shown here is derived from an EMBL/GenBank/DDBJ whole genome shotgun (WGS) entry which is preliminary data.</text>
</comment>
<dbReference type="EMBL" id="PDPS01000022">
    <property type="protein sequence ID" value="PID58547.1"/>
    <property type="molecule type" value="Genomic_DNA"/>
</dbReference>
<reference evidence="1 2" key="1">
    <citation type="submission" date="2017-10" db="EMBL/GenBank/DDBJ databases">
        <title>Novel microbial diversity and functional potential in the marine mammal oral microbiome.</title>
        <authorList>
            <person name="Dudek N.K."/>
            <person name="Sun C.L."/>
            <person name="Burstein D."/>
            <person name="Kantor R.S."/>
            <person name="Aliaga Goltsman D.S."/>
            <person name="Bik E.M."/>
            <person name="Thomas B.C."/>
            <person name="Banfield J.F."/>
            <person name="Relman D.A."/>
        </authorList>
    </citation>
    <scope>NUCLEOTIDE SEQUENCE [LARGE SCALE GENOMIC DNA]</scope>
    <source>
        <strain evidence="1">DOLZORAL124_49_17</strain>
    </source>
</reference>
<name>A0A2G6E9B8_9BACT</name>
<organism evidence="1 2">
    <name type="scientific">candidate division KSB3 bacterium</name>
    <dbReference type="NCBI Taxonomy" id="2044937"/>
    <lineage>
        <taxon>Bacteria</taxon>
        <taxon>candidate division KSB3</taxon>
    </lineage>
</organism>
<dbReference type="Proteomes" id="UP000229740">
    <property type="component" value="Unassembled WGS sequence"/>
</dbReference>
<evidence type="ECO:0000313" key="1">
    <source>
        <dbReference type="EMBL" id="PID58547.1"/>
    </source>
</evidence>
<accession>A0A2G6E9B8</accession>
<sequence length="70" mass="8121">MYLPSGFSVSMLSFSSWSVQGSRIACPGTDYSEVFDFCKKIPVRRNPSRKYLIFFRILCKLFMSSKAFFL</sequence>
<gene>
    <name evidence="1" type="ORF">CSB45_03110</name>
</gene>